<keyword evidence="2" id="KW-1185">Reference proteome</keyword>
<dbReference type="RefSeq" id="WP_063357673.1">
    <property type="nucleotide sequence ID" value="NZ_AQHB01000023.1"/>
</dbReference>
<proteinExistence type="predicted"/>
<dbReference type="EMBL" id="AUYB01000131">
    <property type="protein sequence ID" value="KZN32519.1"/>
    <property type="molecule type" value="Genomic_DNA"/>
</dbReference>
<evidence type="ECO:0000313" key="2">
    <source>
        <dbReference type="Proteomes" id="UP000076643"/>
    </source>
</evidence>
<organism evidence="1 2">
    <name type="scientific">Pseudoalteromonas luteoviolacea DSM 6061</name>
    <dbReference type="NCBI Taxonomy" id="1365250"/>
    <lineage>
        <taxon>Bacteria</taxon>
        <taxon>Pseudomonadati</taxon>
        <taxon>Pseudomonadota</taxon>
        <taxon>Gammaproteobacteria</taxon>
        <taxon>Alteromonadales</taxon>
        <taxon>Pseudoalteromonadaceae</taxon>
        <taxon>Pseudoalteromonas</taxon>
    </lineage>
</organism>
<gene>
    <name evidence="1" type="ORF">N475_21965</name>
</gene>
<name>A0A166VD21_9GAMM</name>
<dbReference type="Proteomes" id="UP000076643">
    <property type="component" value="Unassembled WGS sequence"/>
</dbReference>
<dbReference type="AlphaFoldDB" id="A0A166VD21"/>
<comment type="caution">
    <text evidence="1">The sequence shown here is derived from an EMBL/GenBank/DDBJ whole genome shotgun (WGS) entry which is preliminary data.</text>
</comment>
<accession>A0A166VD21</accession>
<evidence type="ECO:0000313" key="1">
    <source>
        <dbReference type="EMBL" id="KZN32519.1"/>
    </source>
</evidence>
<reference evidence="1 2" key="1">
    <citation type="submission" date="2013-07" db="EMBL/GenBank/DDBJ databases">
        <title>Comparative Genomic and Metabolomic Analysis of Twelve Strains of Pseudoalteromonas luteoviolacea.</title>
        <authorList>
            <person name="Vynne N.G."/>
            <person name="Mansson M."/>
            <person name="Gram L."/>
        </authorList>
    </citation>
    <scope>NUCLEOTIDE SEQUENCE [LARGE SCALE GENOMIC DNA]</scope>
    <source>
        <strain evidence="1 2">DSM 6061</strain>
    </source>
</reference>
<protein>
    <submittedName>
        <fullName evidence="1">Uncharacterized protein</fullName>
    </submittedName>
</protein>
<sequence length="191" mass="21893">MKKLMLKLLGTHVTKPKRCSLVSPIWQNTGEVFYLLNTLQLRYRSQYGNVSVDSFDLQELARESDDLHSKLVCEFGKEFTVSVCAVGWEKFGKQTRVKAIDNAAIFRFNLSLGVQSQAIFQHQFNALDEVGSSDVSLANGNDVYKYNDIHLSEFITQLLEANKRIHQDRVKCHGITGENFHKDIFDRVMLF</sequence>
<dbReference type="PATRIC" id="fig|1365250.3.peg.4196"/>